<comment type="caution">
    <text evidence="5">The sequence shown here is derived from an EMBL/GenBank/DDBJ whole genome shotgun (WGS) entry which is preliminary data.</text>
</comment>
<evidence type="ECO:0000256" key="2">
    <source>
        <dbReference type="SAM" id="MobiDB-lite"/>
    </source>
</evidence>
<evidence type="ECO:0000313" key="5">
    <source>
        <dbReference type="EMBL" id="OLA39499.1"/>
    </source>
</evidence>
<evidence type="ECO:0000313" key="6">
    <source>
        <dbReference type="Proteomes" id="UP000186777"/>
    </source>
</evidence>
<dbReference type="RefSeq" id="WP_303679166.1">
    <property type="nucleotide sequence ID" value="NZ_DBGEAD010000104.1"/>
</dbReference>
<evidence type="ECO:0000256" key="1">
    <source>
        <dbReference type="ARBA" id="ARBA00006068"/>
    </source>
</evidence>
<feature type="compositionally biased region" description="Basic and acidic residues" evidence="2">
    <location>
        <begin position="309"/>
        <end position="353"/>
    </location>
</feature>
<feature type="domain" description="Cell envelope-related transcriptional attenuator" evidence="4">
    <location>
        <begin position="62"/>
        <end position="208"/>
    </location>
</feature>
<evidence type="ECO:0000256" key="3">
    <source>
        <dbReference type="SAM" id="Phobius"/>
    </source>
</evidence>
<dbReference type="PANTHER" id="PTHR33392">
    <property type="entry name" value="POLYISOPRENYL-TEICHOIC ACID--PEPTIDOGLYCAN TEICHOIC ACID TRANSFERASE TAGU"/>
    <property type="match status" value="1"/>
</dbReference>
<name>A0A1Q6RAX3_9FIRM</name>
<proteinExistence type="inferred from homology"/>
<keyword evidence="3" id="KW-1133">Transmembrane helix</keyword>
<reference evidence="5 6" key="1">
    <citation type="journal article" date="2016" name="Nat. Biotechnol.">
        <title>Measurement of bacterial replication rates in microbial communities.</title>
        <authorList>
            <person name="Brown C.T."/>
            <person name="Olm M.R."/>
            <person name="Thomas B.C."/>
            <person name="Banfield J.F."/>
        </authorList>
    </citation>
    <scope>NUCLEOTIDE SEQUENCE [LARGE SCALE GENOMIC DNA]</scope>
    <source>
        <strain evidence="5">46_33</strain>
    </source>
</reference>
<dbReference type="Proteomes" id="UP000186777">
    <property type="component" value="Unassembled WGS sequence"/>
</dbReference>
<gene>
    <name evidence="5" type="ORF">BHW43_01025</name>
</gene>
<keyword evidence="3" id="KW-0472">Membrane</keyword>
<dbReference type="InterPro" id="IPR004474">
    <property type="entry name" value="LytR_CpsA_psr"/>
</dbReference>
<dbReference type="PANTHER" id="PTHR33392:SF6">
    <property type="entry name" value="POLYISOPRENYL-TEICHOIC ACID--PEPTIDOGLYCAN TEICHOIC ACID TRANSFERASE TAGU"/>
    <property type="match status" value="1"/>
</dbReference>
<feature type="compositionally biased region" description="Polar residues" evidence="2">
    <location>
        <begin position="355"/>
        <end position="365"/>
    </location>
</feature>
<dbReference type="Pfam" id="PF03816">
    <property type="entry name" value="LytR_cpsA_psr"/>
    <property type="match status" value="1"/>
</dbReference>
<dbReference type="Gene3D" id="3.40.630.190">
    <property type="entry name" value="LCP protein"/>
    <property type="match status" value="1"/>
</dbReference>
<feature type="region of interest" description="Disordered" evidence="2">
    <location>
        <begin position="309"/>
        <end position="366"/>
    </location>
</feature>
<accession>A0A1Q6RAX3</accession>
<sequence length="452" mass="49953">MKSILQTKILIIVTAICVVGYIAFGYFFPETGLDNLAPTDRLNLKKNIVVLGVDERSDDVGRSDTLFVVMFDSSNKSASLLSVPRDTRVRIDGHGWDKINHAYAYGGRELTQKTVEELLGIKINNYVMVDFKGFTGLVDAIGGIDIDVEKDMYYHDTWDGFTVDLKKGRQHLDGKTAIQYVRFRDEEGDIGRIRRQQHFLMAVYDKITSADMLLHIPGLAKQLTSMVKTDMPLGDMIDLGRALHSMVKEKGLSMAMVPGTPKYIDGISYWLPDITDLRELMVKMQGATMTEHYKSAAELMEKEYNNAVEKVEKGDDSEENKEAVKEEKELKAKKEEKAKEEKKKQADKDKDAGKNTASQEASSDSRGVVRLVNCSGSKTAGAEAAARLRNAGFEVISGGSGEIIANTVVVSTTNNGAVVNRLSNVPFAHQMRISRDGAADCDGVIMLGSDFK</sequence>
<feature type="transmembrane region" description="Helical" evidence="3">
    <location>
        <begin position="9"/>
        <end position="28"/>
    </location>
</feature>
<keyword evidence="3" id="KW-0812">Transmembrane</keyword>
<protein>
    <recommendedName>
        <fullName evidence="4">Cell envelope-related transcriptional attenuator domain-containing protein</fullName>
    </recommendedName>
</protein>
<dbReference type="STRING" id="626940.BHW43_01025"/>
<dbReference type="AlphaFoldDB" id="A0A1Q6RAX3"/>
<evidence type="ECO:0000259" key="4">
    <source>
        <dbReference type="Pfam" id="PF03816"/>
    </source>
</evidence>
<dbReference type="InterPro" id="IPR050922">
    <property type="entry name" value="LytR/CpsA/Psr_CW_biosynth"/>
</dbReference>
<organism evidence="5 6">
    <name type="scientific">Phascolarctobacterium succinatutens</name>
    <dbReference type="NCBI Taxonomy" id="626940"/>
    <lineage>
        <taxon>Bacteria</taxon>
        <taxon>Bacillati</taxon>
        <taxon>Bacillota</taxon>
        <taxon>Negativicutes</taxon>
        <taxon>Acidaminococcales</taxon>
        <taxon>Acidaminococcaceae</taxon>
        <taxon>Phascolarctobacterium</taxon>
    </lineage>
</organism>
<dbReference type="NCBIfam" id="TIGR00350">
    <property type="entry name" value="lytR_cpsA_psr"/>
    <property type="match status" value="1"/>
</dbReference>
<comment type="similarity">
    <text evidence="1">Belongs to the LytR/CpsA/Psr (LCP) family.</text>
</comment>
<dbReference type="EMBL" id="MNTG01000001">
    <property type="protein sequence ID" value="OLA39499.1"/>
    <property type="molecule type" value="Genomic_DNA"/>
</dbReference>